<dbReference type="InterPro" id="IPR038109">
    <property type="entry name" value="DNA_bind_recomb_sf"/>
</dbReference>
<dbReference type="GO" id="GO:0003677">
    <property type="term" value="F:DNA binding"/>
    <property type="evidence" value="ECO:0007669"/>
    <property type="project" value="InterPro"/>
</dbReference>
<dbReference type="Proteomes" id="UP000444316">
    <property type="component" value="Unassembled WGS sequence"/>
</dbReference>
<dbReference type="CDD" id="cd00338">
    <property type="entry name" value="Ser_Recombinase"/>
    <property type="match status" value="1"/>
</dbReference>
<dbReference type="SUPFAM" id="SSF53041">
    <property type="entry name" value="Resolvase-like"/>
    <property type="match status" value="1"/>
</dbReference>
<dbReference type="EMBL" id="WWCL01000002">
    <property type="protein sequence ID" value="MYN45940.1"/>
    <property type="molecule type" value="Genomic_DNA"/>
</dbReference>
<dbReference type="PANTHER" id="PTHR30461">
    <property type="entry name" value="DNA-INVERTASE FROM LAMBDOID PROPHAGE"/>
    <property type="match status" value="1"/>
</dbReference>
<feature type="domain" description="Resolvase/invertase-type recombinase catalytic" evidence="1">
    <location>
        <begin position="18"/>
        <end position="168"/>
    </location>
</feature>
<reference evidence="2" key="1">
    <citation type="submission" date="2019-12" db="EMBL/GenBank/DDBJ databases">
        <title>Novel species isolated from a subtropical stream in China.</title>
        <authorList>
            <person name="Lu H."/>
        </authorList>
    </citation>
    <scope>NUCLEOTIDE SEQUENCE [LARGE SCALE GENOMIC DNA]</scope>
    <source>
        <strain evidence="2">FT93W</strain>
    </source>
</reference>
<dbReference type="Gene3D" id="3.40.50.1390">
    <property type="entry name" value="Resolvase, N-terminal catalytic domain"/>
    <property type="match status" value="1"/>
</dbReference>
<dbReference type="FunFam" id="3.40.50.1390:FF:000008">
    <property type="entry name" value="DNA recombinase"/>
    <property type="match status" value="1"/>
</dbReference>
<dbReference type="InterPro" id="IPR036162">
    <property type="entry name" value="Resolvase-like_N_sf"/>
</dbReference>
<protein>
    <submittedName>
        <fullName evidence="2">Recombinase family protein</fullName>
    </submittedName>
</protein>
<name>A0A845HXN8_9BURK</name>
<dbReference type="PANTHER" id="PTHR30461:SF23">
    <property type="entry name" value="DNA RECOMBINASE-RELATED"/>
    <property type="match status" value="1"/>
</dbReference>
<gene>
    <name evidence="2" type="ORF">GTP23_12865</name>
</gene>
<dbReference type="InterPro" id="IPR006119">
    <property type="entry name" value="Resolv_N"/>
</dbReference>
<dbReference type="Gene3D" id="3.90.1750.20">
    <property type="entry name" value="Putative Large Serine Recombinase, Chain B, Domain 2"/>
    <property type="match status" value="1"/>
</dbReference>
<comment type="caution">
    <text evidence="2">The sequence shown here is derived from an EMBL/GenBank/DDBJ whole genome shotgun (WGS) entry which is preliminary data.</text>
</comment>
<organism evidence="2 3">
    <name type="scientific">Duganella fentianensis</name>
    <dbReference type="NCBI Taxonomy" id="2692177"/>
    <lineage>
        <taxon>Bacteria</taxon>
        <taxon>Pseudomonadati</taxon>
        <taxon>Pseudomonadota</taxon>
        <taxon>Betaproteobacteria</taxon>
        <taxon>Burkholderiales</taxon>
        <taxon>Oxalobacteraceae</taxon>
        <taxon>Telluria group</taxon>
        <taxon>Duganella</taxon>
    </lineage>
</organism>
<accession>A0A845HXN8</accession>
<sequence>MSGGTFKSSIAAAPVTRAVAYVRMSTERQEYSTRNQLDIIEKYAADRSLTLVKVYEDAGKSGLTKKGRPGLCRLIEDVQQAHDFAFILVYDVTRWGRFQDIDESAYYEYLCRINGVSVAYCAEVFENDGSPYASIIKALKRIAAADYSRELSVKVFKGQCRVISMGFKVGGQAGYGLRRVLLDEAGGVLQVLRPGERKAIQNYRVVLAPGPEFEIAVVNQIFQWYVDGIGDRRIAAVLNQQEIATERGGPWTPDMIRYLLKSEKYIGNLVYNRSSYKLHRKYVRNPPSEWVRCVKAFAPIVPEELFNAAKEQRAYRYRRYSREAILDCIRRVYTKHGRVTCTLIDIEPDAPNARLIGYHFGTMRAAFSEAGLPRMNNDSFLETRTHLYGVRRGMLSEIQTLISQAGGCSTVDTRPFTLVINDSIRLSVRAIRCDHDLKYDYFRWRIPKRMSEGVDFVLFAQMDHSNQTILRYFLFEKAIFTKDIAFTYRSIHRYLPYSRDAVQDFFLSN</sequence>
<keyword evidence="3" id="KW-1185">Reference proteome</keyword>
<dbReference type="InterPro" id="IPR011109">
    <property type="entry name" value="DNA_bind_recombinase_dom"/>
</dbReference>
<dbReference type="Pfam" id="PF07508">
    <property type="entry name" value="Recombinase"/>
    <property type="match status" value="1"/>
</dbReference>
<dbReference type="SMART" id="SM00857">
    <property type="entry name" value="Resolvase"/>
    <property type="match status" value="1"/>
</dbReference>
<dbReference type="GO" id="GO:0000150">
    <property type="term" value="F:DNA strand exchange activity"/>
    <property type="evidence" value="ECO:0007669"/>
    <property type="project" value="InterPro"/>
</dbReference>
<dbReference type="AlphaFoldDB" id="A0A845HXN8"/>
<evidence type="ECO:0000313" key="3">
    <source>
        <dbReference type="Proteomes" id="UP000444316"/>
    </source>
</evidence>
<evidence type="ECO:0000259" key="1">
    <source>
        <dbReference type="SMART" id="SM00857"/>
    </source>
</evidence>
<proteinExistence type="predicted"/>
<dbReference type="Pfam" id="PF00239">
    <property type="entry name" value="Resolvase"/>
    <property type="match status" value="1"/>
</dbReference>
<dbReference type="InterPro" id="IPR050639">
    <property type="entry name" value="SSR_resolvase"/>
</dbReference>
<evidence type="ECO:0000313" key="2">
    <source>
        <dbReference type="EMBL" id="MYN45940.1"/>
    </source>
</evidence>
<dbReference type="RefSeq" id="WP_161035477.1">
    <property type="nucleotide sequence ID" value="NZ_WWCL01000002.1"/>
</dbReference>